<keyword evidence="1" id="KW-0472">Membrane</keyword>
<dbReference type="AlphaFoldDB" id="A0A1Q9BTC9"/>
<protein>
    <submittedName>
        <fullName evidence="2">Uncharacterized protein</fullName>
    </submittedName>
</protein>
<keyword evidence="3" id="KW-1185">Reference proteome</keyword>
<dbReference type="EMBL" id="LSRX01004525">
    <property type="protein sequence ID" value="OLP73927.1"/>
    <property type="molecule type" value="Genomic_DNA"/>
</dbReference>
<reference evidence="2 3" key="1">
    <citation type="submission" date="2016-02" db="EMBL/GenBank/DDBJ databases">
        <title>Genome analysis of coral dinoflagellate symbionts highlights evolutionary adaptations to a symbiotic lifestyle.</title>
        <authorList>
            <person name="Aranda M."/>
            <person name="Li Y."/>
            <person name="Liew Y.J."/>
            <person name="Baumgarten S."/>
            <person name="Simakov O."/>
            <person name="Wilson M."/>
            <person name="Piel J."/>
            <person name="Ashoor H."/>
            <person name="Bougouffa S."/>
            <person name="Bajic V.B."/>
            <person name="Ryu T."/>
            <person name="Ravasi T."/>
            <person name="Bayer T."/>
            <person name="Micklem G."/>
            <person name="Kim H."/>
            <person name="Bhak J."/>
            <person name="Lajeunesse T.C."/>
            <person name="Voolstra C.R."/>
        </authorList>
    </citation>
    <scope>NUCLEOTIDE SEQUENCE [LARGE SCALE GENOMIC DNA]</scope>
    <source>
        <strain evidence="2 3">CCMP2467</strain>
    </source>
</reference>
<name>A0A1Q9BTC9_SYMMI</name>
<comment type="caution">
    <text evidence="2">The sequence shown here is derived from an EMBL/GenBank/DDBJ whole genome shotgun (WGS) entry which is preliminary data.</text>
</comment>
<feature type="transmembrane region" description="Helical" evidence="1">
    <location>
        <begin position="77"/>
        <end position="110"/>
    </location>
</feature>
<accession>A0A1Q9BTC9</accession>
<sequence>MISAIIIVVTIAITIGIIIAFIIFLTIAIIAVIKLLSSGLFVCWEKQTRDESVKQDSEANVATEGETAGVADDFVIVIISVIIVVIFIAIAISTIIAFIGVFITVIILAINTLSEDEEKQSTEDGL</sequence>
<dbReference type="Proteomes" id="UP000186817">
    <property type="component" value="Unassembled WGS sequence"/>
</dbReference>
<keyword evidence="1" id="KW-1133">Transmembrane helix</keyword>
<organism evidence="2 3">
    <name type="scientific">Symbiodinium microadriaticum</name>
    <name type="common">Dinoflagellate</name>
    <name type="synonym">Zooxanthella microadriatica</name>
    <dbReference type="NCBI Taxonomy" id="2951"/>
    <lineage>
        <taxon>Eukaryota</taxon>
        <taxon>Sar</taxon>
        <taxon>Alveolata</taxon>
        <taxon>Dinophyceae</taxon>
        <taxon>Suessiales</taxon>
        <taxon>Symbiodiniaceae</taxon>
        <taxon>Symbiodinium</taxon>
    </lineage>
</organism>
<evidence type="ECO:0000313" key="2">
    <source>
        <dbReference type="EMBL" id="OLP73927.1"/>
    </source>
</evidence>
<keyword evidence="1" id="KW-0812">Transmembrane</keyword>
<evidence type="ECO:0000313" key="3">
    <source>
        <dbReference type="Proteomes" id="UP000186817"/>
    </source>
</evidence>
<gene>
    <name evidence="2" type="ORF">AK812_SmicGene46682</name>
</gene>
<proteinExistence type="predicted"/>
<feature type="transmembrane region" description="Helical" evidence="1">
    <location>
        <begin position="7"/>
        <end position="33"/>
    </location>
</feature>
<evidence type="ECO:0000256" key="1">
    <source>
        <dbReference type="SAM" id="Phobius"/>
    </source>
</evidence>